<evidence type="ECO:0000256" key="6">
    <source>
        <dbReference type="ARBA" id="ARBA00022857"/>
    </source>
</evidence>
<evidence type="ECO:0000313" key="12">
    <source>
        <dbReference type="Proteomes" id="UP000291000"/>
    </source>
</evidence>
<dbReference type="SUPFAM" id="SSF56399">
    <property type="entry name" value="ADP-ribosylation"/>
    <property type="match status" value="1"/>
</dbReference>
<keyword evidence="3 10" id="KW-0808">Transferase</keyword>
<reference evidence="11" key="2">
    <citation type="submission" date="2025-08" db="UniProtKB">
        <authorList>
            <consortium name="Ensembl"/>
        </authorList>
    </citation>
    <scope>IDENTIFICATION</scope>
</reference>
<keyword evidence="4" id="KW-0548">Nucleotidyltransferase</keyword>
<evidence type="ECO:0000256" key="1">
    <source>
        <dbReference type="ARBA" id="ARBA00009558"/>
    </source>
</evidence>
<evidence type="ECO:0000256" key="4">
    <source>
        <dbReference type="ARBA" id="ARBA00022695"/>
    </source>
</evidence>
<dbReference type="GeneTree" id="ENSGT01030000234601"/>
<dbReference type="GO" id="GO:0003950">
    <property type="term" value="F:NAD+ poly-ADP-ribosyltransferase activity"/>
    <property type="evidence" value="ECO:0007669"/>
    <property type="project" value="TreeGrafter"/>
</dbReference>
<dbReference type="GO" id="GO:0016779">
    <property type="term" value="F:nucleotidyltransferase activity"/>
    <property type="evidence" value="ECO:0007669"/>
    <property type="project" value="UniProtKB-KW"/>
</dbReference>
<keyword evidence="12" id="KW-1185">Reference proteome</keyword>
<dbReference type="PROSITE" id="PS01291">
    <property type="entry name" value="ART"/>
    <property type="match status" value="1"/>
</dbReference>
<accession>A0A452G2X4</accession>
<evidence type="ECO:0000256" key="9">
    <source>
        <dbReference type="ARBA" id="ARBA00047597"/>
    </source>
</evidence>
<dbReference type="PROSITE" id="PS51996">
    <property type="entry name" value="TR_MART"/>
    <property type="match status" value="1"/>
</dbReference>
<reference evidence="11" key="3">
    <citation type="submission" date="2025-09" db="UniProtKB">
        <authorList>
            <consortium name="Ensembl"/>
        </authorList>
    </citation>
    <scope>IDENTIFICATION</scope>
</reference>
<dbReference type="InterPro" id="IPR000768">
    <property type="entry name" value="ART"/>
</dbReference>
<dbReference type="GO" id="GO:0106274">
    <property type="term" value="F:NAD+-protein-arginine ADP-ribosyltransferase activity"/>
    <property type="evidence" value="ECO:0007669"/>
    <property type="project" value="UniProtKB-EC"/>
</dbReference>
<gene>
    <name evidence="11" type="primary">LOC102169399</name>
</gene>
<dbReference type="EMBL" id="LWLT01000015">
    <property type="status" value="NOT_ANNOTATED_CDS"/>
    <property type="molecule type" value="Genomic_DNA"/>
</dbReference>
<keyword evidence="2 10" id="KW-0328">Glycosyltransferase</keyword>
<dbReference type="InterPro" id="IPR050999">
    <property type="entry name" value="ADP-ribosyltransferase_ARG"/>
</dbReference>
<dbReference type="RefSeq" id="XP_013825150.2">
    <property type="nucleotide sequence ID" value="XM_013969696.2"/>
</dbReference>
<dbReference type="Pfam" id="PF01129">
    <property type="entry name" value="ART"/>
    <property type="match status" value="1"/>
</dbReference>
<feature type="chain" id="PRO_5044035096" description="NAD(P)(+)--arginine ADP-ribosyltransferase" evidence="10">
    <location>
        <begin position="29"/>
        <end position="314"/>
    </location>
</feature>
<evidence type="ECO:0000256" key="3">
    <source>
        <dbReference type="ARBA" id="ARBA00022679"/>
    </source>
</evidence>
<protein>
    <recommendedName>
        <fullName evidence="10">NAD(P)(+)--arginine ADP-ribosyltransferase</fullName>
        <ecNumber evidence="10">2.4.2.31</ecNumber>
    </recommendedName>
    <alternativeName>
        <fullName evidence="10">Mono(ADP-ribosyl)transferase</fullName>
    </alternativeName>
</protein>
<evidence type="ECO:0000256" key="2">
    <source>
        <dbReference type="ARBA" id="ARBA00022676"/>
    </source>
</evidence>
<dbReference type="GeneID" id="102169399"/>
<evidence type="ECO:0000313" key="11">
    <source>
        <dbReference type="Ensembl" id="ENSCHIP00000030898.1"/>
    </source>
</evidence>
<keyword evidence="5 10" id="KW-0732">Signal</keyword>
<dbReference type="PANTHER" id="PTHR10339:SF2">
    <property type="entry name" value="ECTO-ADP-RIBOSYLTRANSFERASE 5"/>
    <property type="match status" value="1"/>
</dbReference>
<proteinExistence type="inferred from homology"/>
<dbReference type="Proteomes" id="UP000291000">
    <property type="component" value="Chromosome 15"/>
</dbReference>
<dbReference type="Gene3D" id="3.90.176.10">
    <property type="entry name" value="Toxin ADP-ribosyltransferase, Chain A, domain 1"/>
    <property type="match status" value="1"/>
</dbReference>
<keyword evidence="8" id="KW-1015">Disulfide bond</keyword>
<evidence type="ECO:0000256" key="10">
    <source>
        <dbReference type="RuleBase" id="RU361228"/>
    </source>
</evidence>
<dbReference type="PANTHER" id="PTHR10339">
    <property type="entry name" value="ADP-RIBOSYLTRANSFERASE"/>
    <property type="match status" value="1"/>
</dbReference>
<comment type="catalytic activity">
    <reaction evidence="9 10">
        <text>L-arginyl-[protein] + NAD(+) = N(omega)-(ADP-D-ribosyl)-L-arginyl-[protein] + nicotinamide + H(+)</text>
        <dbReference type="Rhea" id="RHEA:19149"/>
        <dbReference type="Rhea" id="RHEA-COMP:10532"/>
        <dbReference type="Rhea" id="RHEA-COMP:15087"/>
        <dbReference type="ChEBI" id="CHEBI:15378"/>
        <dbReference type="ChEBI" id="CHEBI:17154"/>
        <dbReference type="ChEBI" id="CHEBI:29965"/>
        <dbReference type="ChEBI" id="CHEBI:57540"/>
        <dbReference type="ChEBI" id="CHEBI:142554"/>
        <dbReference type="EC" id="2.4.2.31"/>
    </reaction>
</comment>
<keyword evidence="7 10" id="KW-0520">NAD</keyword>
<evidence type="ECO:0000256" key="5">
    <source>
        <dbReference type="ARBA" id="ARBA00022729"/>
    </source>
</evidence>
<dbReference type="Ensembl" id="ENSCHIT00000038770.1">
    <property type="protein sequence ID" value="ENSCHIP00000030898.1"/>
    <property type="gene ID" value="ENSCHIG00000025475.1"/>
</dbReference>
<keyword evidence="6 10" id="KW-0521">NADP</keyword>
<reference evidence="11 12" key="1">
    <citation type="submission" date="2016-04" db="EMBL/GenBank/DDBJ databases">
        <title>Polished mammalian reference genomes with single-molecule sequencing and chromosome conformation capture applied to the Capra hircus genome.</title>
        <authorList>
            <person name="Bickhart D.M."/>
            <person name="Koren S."/>
            <person name="Rosen B."/>
            <person name="Hastie A."/>
            <person name="Liachko I."/>
            <person name="Sullivan S.T."/>
            <person name="Burton J."/>
            <person name="Sayre B.L."/>
            <person name="Huson H.J."/>
            <person name="Lee J."/>
            <person name="Lam E."/>
            <person name="Kelley C.M."/>
            <person name="Hutchison J.L."/>
            <person name="Zhou Y."/>
            <person name="Sun J."/>
            <person name="Crisa A."/>
            <person name="Schwartz J.C."/>
            <person name="Hammond J.A."/>
            <person name="Schroeder S.G."/>
            <person name="Liu G.E."/>
            <person name="Dunham M."/>
            <person name="Shendure J."/>
            <person name="Sonstegard T.S."/>
            <person name="Phillippy A.M."/>
            <person name="Van Tassell C.P."/>
            <person name="Smith T.P."/>
        </authorList>
    </citation>
    <scope>NUCLEOTIDE SEQUENCE [LARGE SCALE GENOMIC DNA]</scope>
</reference>
<dbReference type="OrthoDB" id="423533at2759"/>
<dbReference type="PRINTS" id="PR00970">
    <property type="entry name" value="RIBTRNSFRASE"/>
</dbReference>
<evidence type="ECO:0000256" key="7">
    <source>
        <dbReference type="ARBA" id="ARBA00023027"/>
    </source>
</evidence>
<feature type="signal peptide" evidence="10">
    <location>
        <begin position="1"/>
        <end position="28"/>
    </location>
</feature>
<sequence length="314" mass="35294">MLAALLIVLGRLSLYILTSVGLYFPGQAQGTSQYMDLAPDTFDDAYVGCSEKMEAVAVRLLKEEMARHTRLRVAWENAGKYWEQKSSELSLPPGFKREHGIAIVLYANSSNALYQELNEAVRTGGRSRESYMKYFPFKALHFYLTRALQLLRGSGGCSREPGLVVFRGVSADLEPRRLWDPVRLGQFASSSLDDAAAHKFDTTTFFIMRTCFGALIQDFSVFPKEHQVLIPPQEIFLVVQFNQNKDQNRVTLSSSDHICSHFNCAYLGEKKRPSCVRLLIGGQGDSLSRRDFSLLSWKTLLLASWGFQLLGVGL</sequence>
<dbReference type="FunFam" id="3.90.176.10:FF:000001">
    <property type="entry name" value="NAD(P)(+)--arginine ADP-ribosyltransferase"/>
    <property type="match status" value="1"/>
</dbReference>
<organism evidence="11 12">
    <name type="scientific">Capra hircus</name>
    <name type="common">Goat</name>
    <dbReference type="NCBI Taxonomy" id="9925"/>
    <lineage>
        <taxon>Eukaryota</taxon>
        <taxon>Metazoa</taxon>
        <taxon>Chordata</taxon>
        <taxon>Craniata</taxon>
        <taxon>Vertebrata</taxon>
        <taxon>Euteleostomi</taxon>
        <taxon>Mammalia</taxon>
        <taxon>Eutheria</taxon>
        <taxon>Laurasiatheria</taxon>
        <taxon>Artiodactyla</taxon>
        <taxon>Ruminantia</taxon>
        <taxon>Pecora</taxon>
        <taxon>Bovidae</taxon>
        <taxon>Caprinae</taxon>
        <taxon>Capra</taxon>
    </lineage>
</organism>
<dbReference type="KEGG" id="chx:102169399"/>
<dbReference type="AlphaFoldDB" id="A0A452G2X4"/>
<name>A0A452G2X4_CAPHI</name>
<comment type="similarity">
    <text evidence="1 10">Belongs to the Arg-specific ADP-ribosyltransferase family.</text>
</comment>
<dbReference type="EC" id="2.4.2.31" evidence="10"/>
<evidence type="ECO:0000256" key="8">
    <source>
        <dbReference type="ARBA" id="ARBA00023157"/>
    </source>
</evidence>
<dbReference type="OMA" id="IMAVHAY"/>
<dbReference type="Bgee" id="ENSCHIG00000025475">
    <property type="expression patterns" value="Expressed in ileum and 2 other cell types or tissues"/>
</dbReference>